<accession>A0A0F9G1S7</accession>
<dbReference type="EMBL" id="LAZR01021705">
    <property type="protein sequence ID" value="KKL84401.1"/>
    <property type="molecule type" value="Genomic_DNA"/>
</dbReference>
<comment type="caution">
    <text evidence="1">The sequence shown here is derived from an EMBL/GenBank/DDBJ whole genome shotgun (WGS) entry which is preliminary data.</text>
</comment>
<dbReference type="AlphaFoldDB" id="A0A0F9G1S7"/>
<name>A0A0F9G1S7_9ZZZZ</name>
<reference evidence="1" key="1">
    <citation type="journal article" date="2015" name="Nature">
        <title>Complex archaea that bridge the gap between prokaryotes and eukaryotes.</title>
        <authorList>
            <person name="Spang A."/>
            <person name="Saw J.H."/>
            <person name="Jorgensen S.L."/>
            <person name="Zaremba-Niedzwiedzka K."/>
            <person name="Martijn J."/>
            <person name="Lind A.E."/>
            <person name="van Eijk R."/>
            <person name="Schleper C."/>
            <person name="Guy L."/>
            <person name="Ettema T.J."/>
        </authorList>
    </citation>
    <scope>NUCLEOTIDE SEQUENCE</scope>
</reference>
<evidence type="ECO:0000313" key="1">
    <source>
        <dbReference type="EMBL" id="KKL84401.1"/>
    </source>
</evidence>
<gene>
    <name evidence="1" type="ORF">LCGC14_1965090</name>
</gene>
<proteinExistence type="predicted"/>
<organism evidence="1">
    <name type="scientific">marine sediment metagenome</name>
    <dbReference type="NCBI Taxonomy" id="412755"/>
    <lineage>
        <taxon>unclassified sequences</taxon>
        <taxon>metagenomes</taxon>
        <taxon>ecological metagenomes</taxon>
    </lineage>
</organism>
<sequence length="479" mass="52140">MAVIDLRGRGSIGENLARIGAAVGKTITAIKGPDAADRKAFFKKIQDDPDLLDNFGGIARDNPGVLQQMFPFLKDEDITSLRTVLPSLEQLQEKIERPGLTPEAAGGELPPEVASALSEFARAKTVGAKPAEVALEPKRVAAAEEIPQEAVTAGLRREVTGLTPGQTAQDAFNTEIFTTADSAFDDLNIEDKEKAALRAKLPSVYFDADNQEAFRQRKAIAQMQIDAQSLERANERTEAFQRSVGARWTERTKTGTPETWQLFLFTQEMNERGKGLAGGTIPPENQTDIRLMEVAQAFARADQVDKGLEVASVKTQIGALIARIEKKDSEGSFNLERTVREALLSQLNDEFVELTNLTDGEIPLSIGDIKERGPFGSLFGAGNQPLKIIDEEGNETDFSPSREQTVIPDTTTSQIGVVGPPISTSEVGLLNFETVDVSKLPEKTRSNLVAIMTGEGTFEELQAFDPTSAQLILDARRNR</sequence>
<protein>
    <submittedName>
        <fullName evidence="1">Uncharacterized protein</fullName>
    </submittedName>
</protein>